<dbReference type="GO" id="GO:0003677">
    <property type="term" value="F:DNA binding"/>
    <property type="evidence" value="ECO:0007669"/>
    <property type="project" value="InterPro"/>
</dbReference>
<dbReference type="SMART" id="SM00530">
    <property type="entry name" value="HTH_XRE"/>
    <property type="match status" value="1"/>
</dbReference>
<feature type="domain" description="HTH cro/C1-type" evidence="1">
    <location>
        <begin position="13"/>
        <end position="49"/>
    </location>
</feature>
<dbReference type="InterPro" id="IPR010982">
    <property type="entry name" value="Lambda_DNA-bd_dom_sf"/>
</dbReference>
<dbReference type="RefSeq" id="WP_169266952.1">
    <property type="nucleotide sequence ID" value="NZ_CAWOXK010000001.1"/>
</dbReference>
<organism evidence="2 3">
    <name type="scientific">Brasilonema sennae CENA114</name>
    <dbReference type="NCBI Taxonomy" id="415709"/>
    <lineage>
        <taxon>Bacteria</taxon>
        <taxon>Bacillati</taxon>
        <taxon>Cyanobacteriota</taxon>
        <taxon>Cyanophyceae</taxon>
        <taxon>Nostocales</taxon>
        <taxon>Scytonemataceae</taxon>
        <taxon>Brasilonema</taxon>
        <taxon>Bromeliae group (in: Brasilonema)</taxon>
    </lineage>
</organism>
<keyword evidence="3" id="KW-1185">Reference proteome</keyword>
<reference evidence="2 3" key="1">
    <citation type="submission" date="2018-06" db="EMBL/GenBank/DDBJ databases">
        <title>Comparative genomics of Brasilonema spp. strains.</title>
        <authorList>
            <person name="Alvarenga D.O."/>
            <person name="Fiore M.F."/>
            <person name="Varani A.M."/>
        </authorList>
    </citation>
    <scope>NUCLEOTIDE SEQUENCE [LARGE SCALE GENOMIC DNA]</scope>
    <source>
        <strain evidence="2 3">CENA114</strain>
    </source>
</reference>
<proteinExistence type="predicted"/>
<evidence type="ECO:0000313" key="3">
    <source>
        <dbReference type="Proteomes" id="UP000503129"/>
    </source>
</evidence>
<dbReference type="CDD" id="cd00093">
    <property type="entry name" value="HTH_XRE"/>
    <property type="match status" value="1"/>
</dbReference>
<evidence type="ECO:0000313" key="2">
    <source>
        <dbReference type="EMBL" id="QDL09825.1"/>
    </source>
</evidence>
<dbReference type="Pfam" id="PF01381">
    <property type="entry name" value="HTH_3"/>
    <property type="match status" value="1"/>
</dbReference>
<dbReference type="KEGG" id="bsen:DP114_19760"/>
<dbReference type="InterPro" id="IPR001387">
    <property type="entry name" value="Cro/C1-type_HTH"/>
</dbReference>
<dbReference type="SUPFAM" id="SSF47413">
    <property type="entry name" value="lambda repressor-like DNA-binding domains"/>
    <property type="match status" value="1"/>
</dbReference>
<dbReference type="AlphaFoldDB" id="A0A856MER8"/>
<dbReference type="EMBL" id="CP030118">
    <property type="protein sequence ID" value="QDL09825.1"/>
    <property type="molecule type" value="Genomic_DNA"/>
</dbReference>
<dbReference type="PROSITE" id="PS50943">
    <property type="entry name" value="HTH_CROC1"/>
    <property type="match status" value="1"/>
</dbReference>
<accession>A0A856MER8</accession>
<name>A0A856MER8_9CYAN</name>
<protein>
    <submittedName>
        <fullName evidence="2">Transcriptional regulator</fullName>
    </submittedName>
</protein>
<dbReference type="Proteomes" id="UP000503129">
    <property type="component" value="Chromosome"/>
</dbReference>
<sequence>MATTKPSSTSDLVRELRQHFNLSQERFAAQLGVSFKTVNRWENGHSTPSPMALKLIKDQLLQMGVSGKALLNQYFPEMELGDDL</sequence>
<gene>
    <name evidence="2" type="ORF">DP114_19760</name>
</gene>
<dbReference type="Gene3D" id="1.10.260.40">
    <property type="entry name" value="lambda repressor-like DNA-binding domains"/>
    <property type="match status" value="1"/>
</dbReference>
<evidence type="ECO:0000259" key="1">
    <source>
        <dbReference type="PROSITE" id="PS50943"/>
    </source>
</evidence>